<dbReference type="EMBL" id="JAGFBR010000802">
    <property type="protein sequence ID" value="KAH0434057.1"/>
    <property type="molecule type" value="Genomic_DNA"/>
</dbReference>
<organism evidence="1 2">
    <name type="scientific">Dendrobium chrysotoxum</name>
    <name type="common">Orchid</name>
    <dbReference type="NCBI Taxonomy" id="161865"/>
    <lineage>
        <taxon>Eukaryota</taxon>
        <taxon>Viridiplantae</taxon>
        <taxon>Streptophyta</taxon>
        <taxon>Embryophyta</taxon>
        <taxon>Tracheophyta</taxon>
        <taxon>Spermatophyta</taxon>
        <taxon>Magnoliopsida</taxon>
        <taxon>Liliopsida</taxon>
        <taxon>Asparagales</taxon>
        <taxon>Orchidaceae</taxon>
        <taxon>Epidendroideae</taxon>
        <taxon>Malaxideae</taxon>
        <taxon>Dendrobiinae</taxon>
        <taxon>Dendrobium</taxon>
    </lineage>
</organism>
<name>A0AAV7FKR2_DENCH</name>
<gene>
    <name evidence="1" type="ORF">IEQ34_026901</name>
</gene>
<dbReference type="Proteomes" id="UP000775213">
    <property type="component" value="Unassembled WGS sequence"/>
</dbReference>
<reference evidence="1 2" key="1">
    <citation type="journal article" date="2021" name="Hortic Res">
        <title>Chromosome-scale assembly of the Dendrobium chrysotoxum genome enhances the understanding of orchid evolution.</title>
        <authorList>
            <person name="Zhang Y."/>
            <person name="Zhang G.Q."/>
            <person name="Zhang D."/>
            <person name="Liu X.D."/>
            <person name="Xu X.Y."/>
            <person name="Sun W.H."/>
            <person name="Yu X."/>
            <person name="Zhu X."/>
            <person name="Wang Z.W."/>
            <person name="Zhao X."/>
            <person name="Zhong W.Y."/>
            <person name="Chen H."/>
            <person name="Yin W.L."/>
            <person name="Huang T."/>
            <person name="Niu S.C."/>
            <person name="Liu Z.J."/>
        </authorList>
    </citation>
    <scope>NUCLEOTIDE SEQUENCE [LARGE SCALE GENOMIC DNA]</scope>
    <source>
        <strain evidence="1">Lindl</strain>
    </source>
</reference>
<evidence type="ECO:0000313" key="1">
    <source>
        <dbReference type="EMBL" id="KAH0434057.1"/>
    </source>
</evidence>
<evidence type="ECO:0000313" key="2">
    <source>
        <dbReference type="Proteomes" id="UP000775213"/>
    </source>
</evidence>
<comment type="caution">
    <text evidence="1">The sequence shown here is derived from an EMBL/GenBank/DDBJ whole genome shotgun (WGS) entry which is preliminary data.</text>
</comment>
<sequence length="199" mass="22423">MATTDSVFILACDIQSRPSSNERSRVQDLLLRASGQRARPPPGNDDIGFVFVHACDRERSDVPLGHLLHASLSGSRAKRNEQEPSYVRRRSSLYACVLTYVEAEPSIGRSRAGVFLRASFGRAERLDWWPCARLQGNENLEPLLSYMRPLSWISVQMSPNDLMLEDGVKDIRNKLASPSNLQQLLLLLDKAENLLSRME</sequence>
<accession>A0AAV7FKR2</accession>
<proteinExistence type="predicted"/>
<keyword evidence="2" id="KW-1185">Reference proteome</keyword>
<protein>
    <submittedName>
        <fullName evidence="1">Uncharacterized protein</fullName>
    </submittedName>
</protein>
<dbReference type="AlphaFoldDB" id="A0AAV7FKR2"/>